<sequence length="328" mass="36130">MPMVPIRGGVISTNDVISKEKVDRDTFYGAYGDGSYQEVVRGIHALTVHRSILNEETLNSKYTVFRMDSEDKLQIQKKDQKKSPDRIKRPPILSPLKRPPSLRLVSPFDSDQELNDLEVASVLADEYSEDDSCISPTKKAADASRPTTVMTNLQRGNVQTTTPLPRYLNFHQMAAQGEIKLLQQEISDGADVNRCDDIGGLTALLWAAAYGQLTTIEFLLEQDGDLNAVGGNGENCLLLASAGGYKDIVRMCLQKGQDVNYVDETGSTSLMYAAYRNHPGVVQVLLEHGADMTIQNEDEMTAMDLAVGQGNTAVRQTIDKHMLSLFGE</sequence>
<feature type="compositionally biased region" description="Basic and acidic residues" evidence="4">
    <location>
        <begin position="73"/>
        <end position="88"/>
    </location>
</feature>
<dbReference type="Gene3D" id="1.25.40.20">
    <property type="entry name" value="Ankyrin repeat-containing domain"/>
    <property type="match status" value="1"/>
</dbReference>
<evidence type="ECO:0000256" key="2">
    <source>
        <dbReference type="ARBA" id="ARBA00023043"/>
    </source>
</evidence>
<evidence type="ECO:0000313" key="5">
    <source>
        <dbReference type="EMBL" id="CAC5379397.1"/>
    </source>
</evidence>
<name>A0A6J8BBB3_MYTCO</name>
<feature type="region of interest" description="Disordered" evidence="4">
    <location>
        <begin position="73"/>
        <end position="101"/>
    </location>
</feature>
<organism evidence="5 6">
    <name type="scientific">Mytilus coruscus</name>
    <name type="common">Sea mussel</name>
    <dbReference type="NCBI Taxonomy" id="42192"/>
    <lineage>
        <taxon>Eukaryota</taxon>
        <taxon>Metazoa</taxon>
        <taxon>Spiralia</taxon>
        <taxon>Lophotrochozoa</taxon>
        <taxon>Mollusca</taxon>
        <taxon>Bivalvia</taxon>
        <taxon>Autobranchia</taxon>
        <taxon>Pteriomorphia</taxon>
        <taxon>Mytilida</taxon>
        <taxon>Mytiloidea</taxon>
        <taxon>Mytilidae</taxon>
        <taxon>Mytilinae</taxon>
        <taxon>Mytilus</taxon>
    </lineage>
</organism>
<dbReference type="PANTHER" id="PTHR24201">
    <property type="entry name" value="ANK_REP_REGION DOMAIN-CONTAINING PROTEIN"/>
    <property type="match status" value="1"/>
</dbReference>
<evidence type="ECO:0000256" key="4">
    <source>
        <dbReference type="SAM" id="MobiDB-lite"/>
    </source>
</evidence>
<feature type="repeat" description="ANK" evidence="3">
    <location>
        <begin position="232"/>
        <end position="264"/>
    </location>
</feature>
<evidence type="ECO:0000256" key="1">
    <source>
        <dbReference type="ARBA" id="ARBA00022737"/>
    </source>
</evidence>
<feature type="compositionally biased region" description="Low complexity" evidence="4">
    <location>
        <begin position="90"/>
        <end position="101"/>
    </location>
</feature>
<keyword evidence="1" id="KW-0677">Repeat</keyword>
<dbReference type="PROSITE" id="PS50088">
    <property type="entry name" value="ANK_REPEAT"/>
    <property type="match status" value="3"/>
</dbReference>
<dbReference type="AlphaFoldDB" id="A0A6J8BBB3"/>
<feature type="repeat" description="ANK" evidence="3">
    <location>
        <begin position="265"/>
        <end position="297"/>
    </location>
</feature>
<accession>A0A6J8BBB3</accession>
<dbReference type="InterPro" id="IPR036770">
    <property type="entry name" value="Ankyrin_rpt-contain_sf"/>
</dbReference>
<dbReference type="OrthoDB" id="9977361at2759"/>
<dbReference type="InterPro" id="IPR050776">
    <property type="entry name" value="Ank_Repeat/CDKN_Inhibitor"/>
</dbReference>
<dbReference type="PROSITE" id="PS50297">
    <property type="entry name" value="ANK_REP_REGION"/>
    <property type="match status" value="2"/>
</dbReference>
<dbReference type="Proteomes" id="UP000507470">
    <property type="component" value="Unassembled WGS sequence"/>
</dbReference>
<proteinExistence type="predicted"/>
<dbReference type="Pfam" id="PF13637">
    <property type="entry name" value="Ank_4"/>
    <property type="match status" value="1"/>
</dbReference>
<keyword evidence="6" id="KW-1185">Reference proteome</keyword>
<dbReference type="Pfam" id="PF12796">
    <property type="entry name" value="Ank_2"/>
    <property type="match status" value="1"/>
</dbReference>
<protein>
    <submittedName>
        <fullName evidence="5">ANKRA2</fullName>
    </submittedName>
</protein>
<reference evidence="5 6" key="1">
    <citation type="submission" date="2020-06" db="EMBL/GenBank/DDBJ databases">
        <authorList>
            <person name="Li R."/>
            <person name="Bekaert M."/>
        </authorList>
    </citation>
    <scope>NUCLEOTIDE SEQUENCE [LARGE SCALE GENOMIC DNA]</scope>
    <source>
        <strain evidence="6">wild</strain>
    </source>
</reference>
<gene>
    <name evidence="5" type="ORF">MCOR_15470</name>
</gene>
<feature type="repeat" description="ANK" evidence="3">
    <location>
        <begin position="199"/>
        <end position="231"/>
    </location>
</feature>
<dbReference type="EMBL" id="CACVKT020002708">
    <property type="protein sequence ID" value="CAC5379397.1"/>
    <property type="molecule type" value="Genomic_DNA"/>
</dbReference>
<dbReference type="SUPFAM" id="SSF48403">
    <property type="entry name" value="Ankyrin repeat"/>
    <property type="match status" value="1"/>
</dbReference>
<evidence type="ECO:0000313" key="6">
    <source>
        <dbReference type="Proteomes" id="UP000507470"/>
    </source>
</evidence>
<evidence type="ECO:0000256" key="3">
    <source>
        <dbReference type="PROSITE-ProRule" id="PRU00023"/>
    </source>
</evidence>
<keyword evidence="2 3" id="KW-0040">ANK repeat</keyword>
<dbReference type="InterPro" id="IPR002110">
    <property type="entry name" value="Ankyrin_rpt"/>
</dbReference>
<dbReference type="PRINTS" id="PR01415">
    <property type="entry name" value="ANKYRIN"/>
</dbReference>
<dbReference type="SMART" id="SM00248">
    <property type="entry name" value="ANK"/>
    <property type="match status" value="3"/>
</dbReference>